<dbReference type="RefSeq" id="WP_015973943.1">
    <property type="nucleotide sequence ID" value="NZ_JGWH01000173.1"/>
</dbReference>
<sequence length="854" mass="93343">MSSDFQTHGRALLGNGYLIIPIKPGHKRPALDNWQTARLGAADLTRYPEHGVGVLCGQGAQPVVAIDVDTTDAELAARFVAWCQEHLGATCERVGNAPKILLAYRAESEGWGKATGAWFEDLAGDRHRLEVLGKGQQFVAYHVHPDTGRPYEWTDFFGGLDAMRASDLPVITEAQVEEALQVFEAMAEECGLARVTGSKSRTGLTSAPEDDPLMAYEPPVGIDLAEARRLVAYVDNEDYDTWLKVGMSLHHEFDGSGEALALWDEWSATASNYASSEDVARRWDSFGKSGRNPTTARWLLKIGNQGKRDAVRAEKRTALDDAKALILACADSIDLVNDVARRAGEAAGTDLALRAELAGLIRARFKELTDTTLPVADVRAAMAGGRKVVPFNKQRRQMTEFGNAERMLDHYGDGLMYVPEIDGWFTWTGIYWRRAAGVELEHLAKETIRALPDEAKAIESDAERAEFFKFCAVSQRAVMVRNMVSLAQSDPRVVVGVADLDKAPHLLGVGNGVVDLTTGKLLPPDQAYRVTTITATEYDAAATCPLFEQTVADVFFGDADMIGFFQRLIGYSLMAQPTEDVLAIPYGSGSNGKSTVLGAIRDVLGEHAKMASADTFLSSGAAGATAGSAREDVLRLRGARFVYVSEPDEGSELREGLIKSMTGGEPLPARGLYSKTTVEVAPTWVAFMPTNHRPIVKGDDHAIWRRLLPVPFTRNFDQDLTLTKDPDRAEKLAAEAAGILAWCVRGALAYQRQGLRPPGAVRQARDDYKSDMDLLAEWLDECCEVGPAYVESNARLWASWEAFAKARGELRFIASAKSLGRRLDSKGFSSIDSTHGIRGKGRRGIRVRRVGDFE</sequence>
<dbReference type="Pfam" id="PF08706">
    <property type="entry name" value="D5_N"/>
    <property type="match status" value="1"/>
</dbReference>
<feature type="domain" description="SF3 helicase" evidence="4">
    <location>
        <begin position="560"/>
        <end position="725"/>
    </location>
</feature>
<keyword evidence="6" id="KW-1185">Reference proteome</keyword>
<evidence type="ECO:0000256" key="3">
    <source>
        <dbReference type="ARBA" id="ARBA00022840"/>
    </source>
</evidence>
<evidence type="ECO:0000259" key="4">
    <source>
        <dbReference type="PROSITE" id="PS51206"/>
    </source>
</evidence>
<organism evidence="5 6">
    <name type="scientific">Bordetella bronchiseptica 00-P-2796</name>
    <dbReference type="NCBI Taxonomy" id="1331199"/>
    <lineage>
        <taxon>Bacteria</taxon>
        <taxon>Pseudomonadati</taxon>
        <taxon>Pseudomonadota</taxon>
        <taxon>Betaproteobacteria</taxon>
        <taxon>Burkholderiales</taxon>
        <taxon>Alcaligenaceae</taxon>
        <taxon>Bordetella</taxon>
    </lineage>
</organism>
<evidence type="ECO:0000256" key="2">
    <source>
        <dbReference type="ARBA" id="ARBA00022801"/>
    </source>
</evidence>
<dbReference type="PANTHER" id="PTHR35372:SF2">
    <property type="entry name" value="SF3 HELICASE DOMAIN-CONTAINING PROTEIN"/>
    <property type="match status" value="1"/>
</dbReference>
<dbReference type="InterPro" id="IPR027417">
    <property type="entry name" value="P-loop_NTPase"/>
</dbReference>
<keyword evidence="3" id="KW-0067">ATP-binding</keyword>
<evidence type="ECO:0000313" key="6">
    <source>
        <dbReference type="Proteomes" id="UP000025756"/>
    </source>
</evidence>
<protein>
    <submittedName>
        <fullName evidence="5">D5-like N-terminal domain protein</fullName>
    </submittedName>
</protein>
<keyword evidence="2" id="KW-0378">Hydrolase</keyword>
<dbReference type="InterPro" id="IPR014818">
    <property type="entry name" value="Phage/plasmid_primase_P4_C"/>
</dbReference>
<dbReference type="PANTHER" id="PTHR35372">
    <property type="entry name" value="ATP BINDING PROTEIN-RELATED"/>
    <property type="match status" value="1"/>
</dbReference>
<name>A0ABR4R8C1_BORBO</name>
<dbReference type="InterPro" id="IPR014015">
    <property type="entry name" value="Helicase_SF3_DNA-vir"/>
</dbReference>
<dbReference type="Pfam" id="PF09250">
    <property type="entry name" value="Prim-Pol"/>
    <property type="match status" value="1"/>
</dbReference>
<dbReference type="Pfam" id="PF08707">
    <property type="entry name" value="PriCT_2"/>
    <property type="match status" value="1"/>
</dbReference>
<keyword evidence="1" id="KW-0547">Nucleotide-binding</keyword>
<dbReference type="InterPro" id="IPR051620">
    <property type="entry name" value="ORF904-like_C"/>
</dbReference>
<evidence type="ECO:0000256" key="1">
    <source>
        <dbReference type="ARBA" id="ARBA00022741"/>
    </source>
</evidence>
<dbReference type="EMBL" id="JGWH01000173">
    <property type="protein sequence ID" value="KCV30976.1"/>
    <property type="molecule type" value="Genomic_DNA"/>
</dbReference>
<accession>A0ABR4R8C1</accession>
<dbReference type="InterPro" id="IPR015330">
    <property type="entry name" value="DNA_primase/pol_bifunc_N"/>
</dbReference>
<dbReference type="NCBIfam" id="TIGR01613">
    <property type="entry name" value="primase_Cterm"/>
    <property type="match status" value="1"/>
</dbReference>
<dbReference type="PROSITE" id="PS51206">
    <property type="entry name" value="SF3_HELICASE_1"/>
    <property type="match status" value="1"/>
</dbReference>
<gene>
    <name evidence="5" type="ORF">L490_1457</name>
</gene>
<dbReference type="SUPFAM" id="SSF56747">
    <property type="entry name" value="Prim-pol domain"/>
    <property type="match status" value="1"/>
</dbReference>
<proteinExistence type="predicted"/>
<dbReference type="Gene3D" id="3.40.50.300">
    <property type="entry name" value="P-loop containing nucleotide triphosphate hydrolases"/>
    <property type="match status" value="1"/>
</dbReference>
<dbReference type="InterPro" id="IPR006500">
    <property type="entry name" value="Helicase_put_C_phage/plasmid"/>
</dbReference>
<dbReference type="InterPro" id="IPR014819">
    <property type="entry name" value="PriCT_2"/>
</dbReference>
<reference evidence="5 6" key="1">
    <citation type="submission" date="2014-03" db="EMBL/GenBank/DDBJ databases">
        <title>Genome sequence of Bordetella bronchiseptica.</title>
        <authorList>
            <person name="Harvill E."/>
            <person name="Goodfield L.L."/>
            <person name="Ivanov Y.V."/>
            <person name="Meyer J.A."/>
            <person name="Muse S.J."/>
            <person name="Jacobs N."/>
            <person name="Bendor L."/>
            <person name="Smallridge W.E."/>
            <person name="Brinkac L.M."/>
            <person name="Sanka R."/>
            <person name="Kim M."/>
            <person name="Losada L."/>
        </authorList>
    </citation>
    <scope>NUCLEOTIDE SEQUENCE [LARGE SCALE GENOMIC DNA]</scope>
    <source>
        <strain evidence="5 6">00-P-2796</strain>
    </source>
</reference>
<comment type="caution">
    <text evidence="5">The sequence shown here is derived from an EMBL/GenBank/DDBJ whole genome shotgun (WGS) entry which is preliminary data.</text>
</comment>
<evidence type="ECO:0000313" key="5">
    <source>
        <dbReference type="EMBL" id="KCV30976.1"/>
    </source>
</evidence>
<dbReference type="Proteomes" id="UP000025756">
    <property type="component" value="Unassembled WGS sequence"/>
</dbReference>
<dbReference type="SMART" id="SM00885">
    <property type="entry name" value="D5_N"/>
    <property type="match status" value="1"/>
</dbReference>